<evidence type="ECO:0008006" key="4">
    <source>
        <dbReference type="Google" id="ProtNLM"/>
    </source>
</evidence>
<keyword evidence="3" id="KW-1185">Reference proteome</keyword>
<evidence type="ECO:0000313" key="3">
    <source>
        <dbReference type="Proteomes" id="UP000657006"/>
    </source>
</evidence>
<dbReference type="Gene3D" id="1.10.1220.10">
    <property type="entry name" value="Met repressor-like"/>
    <property type="match status" value="1"/>
</dbReference>
<dbReference type="EMBL" id="JACRSQ010000003">
    <property type="protein sequence ID" value="MBC8542521.1"/>
    <property type="molecule type" value="Genomic_DNA"/>
</dbReference>
<protein>
    <recommendedName>
        <fullName evidence="4">Antitoxin</fullName>
    </recommendedName>
</protein>
<reference evidence="2" key="1">
    <citation type="submission" date="2020-08" db="EMBL/GenBank/DDBJ databases">
        <title>Genome public.</title>
        <authorList>
            <person name="Liu C."/>
            <person name="Sun Q."/>
        </authorList>
    </citation>
    <scope>NUCLEOTIDE SEQUENCE</scope>
    <source>
        <strain evidence="2">NSJ-32</strain>
    </source>
</reference>
<sequence length="65" mass="7448">MNIPASKAQQKAVSKYMKENYDEVKLRMEKGKKDKIKSHADAAGESMNGFINRAIDETMERDNKE</sequence>
<comment type="caution">
    <text evidence="2">The sequence shown here is derived from an EMBL/GenBank/DDBJ whole genome shotgun (WGS) entry which is preliminary data.</text>
</comment>
<dbReference type="InterPro" id="IPR013321">
    <property type="entry name" value="Arc_rbn_hlx_hlx"/>
</dbReference>
<dbReference type="AlphaFoldDB" id="A0A926DQ79"/>
<evidence type="ECO:0000256" key="1">
    <source>
        <dbReference type="SAM" id="MobiDB-lite"/>
    </source>
</evidence>
<evidence type="ECO:0000313" key="2">
    <source>
        <dbReference type="EMBL" id="MBC8542521.1"/>
    </source>
</evidence>
<organism evidence="2 3">
    <name type="scientific">Bianquea renquensis</name>
    <dbReference type="NCBI Taxonomy" id="2763661"/>
    <lineage>
        <taxon>Bacteria</taxon>
        <taxon>Bacillati</taxon>
        <taxon>Bacillota</taxon>
        <taxon>Clostridia</taxon>
        <taxon>Eubacteriales</taxon>
        <taxon>Bianqueaceae</taxon>
        <taxon>Bianquea</taxon>
    </lineage>
</organism>
<feature type="region of interest" description="Disordered" evidence="1">
    <location>
        <begin position="32"/>
        <end position="65"/>
    </location>
</feature>
<dbReference type="SUPFAM" id="SSF47598">
    <property type="entry name" value="Ribbon-helix-helix"/>
    <property type="match status" value="1"/>
</dbReference>
<feature type="compositionally biased region" description="Basic and acidic residues" evidence="1">
    <location>
        <begin position="54"/>
        <end position="65"/>
    </location>
</feature>
<feature type="compositionally biased region" description="Basic and acidic residues" evidence="1">
    <location>
        <begin position="32"/>
        <end position="42"/>
    </location>
</feature>
<accession>A0A926DQ79</accession>
<dbReference type="GO" id="GO:0006355">
    <property type="term" value="P:regulation of DNA-templated transcription"/>
    <property type="evidence" value="ECO:0007669"/>
    <property type="project" value="InterPro"/>
</dbReference>
<dbReference type="InterPro" id="IPR010985">
    <property type="entry name" value="Ribbon_hlx_hlx"/>
</dbReference>
<name>A0A926DQ79_9FIRM</name>
<dbReference type="RefSeq" id="WP_177716215.1">
    <property type="nucleotide sequence ID" value="NZ_JACRSQ010000003.1"/>
</dbReference>
<gene>
    <name evidence="2" type="ORF">H8730_03030</name>
</gene>
<dbReference type="Proteomes" id="UP000657006">
    <property type="component" value="Unassembled WGS sequence"/>
</dbReference>
<proteinExistence type="predicted"/>